<keyword evidence="2" id="KW-1185">Reference proteome</keyword>
<dbReference type="EMBL" id="CP022987">
    <property type="protein sequence ID" value="QAA93293.1"/>
    <property type="molecule type" value="Genomic_DNA"/>
</dbReference>
<sequence length="180" mass="17142">MLGGVVPSVRPSASESWIALSALAAPSLIESPISPAFCAALSFKATAFSEMVLAACLADSLNSELLDDDGAGVVSGAGVPSGAASGVMDESGVGDVSGAAPGVGADSGAVSGDGDGAGIGAGVVAGASAPGAVVGGALVSSLSEHAASRPIEATIAITAKCVRVFFMEFLSCPKSRDVAC</sequence>
<name>A0A410GAF5_9BURK</name>
<dbReference type="Proteomes" id="UP000283474">
    <property type="component" value="Chromosome"/>
</dbReference>
<evidence type="ECO:0000313" key="2">
    <source>
        <dbReference type="Proteomes" id="UP000283474"/>
    </source>
</evidence>
<organism evidence="1 2">
    <name type="scientific">Pollutimonas thiosulfatoxidans</name>
    <dbReference type="NCBI Taxonomy" id="2028345"/>
    <lineage>
        <taxon>Bacteria</taxon>
        <taxon>Pseudomonadati</taxon>
        <taxon>Pseudomonadota</taxon>
        <taxon>Betaproteobacteria</taxon>
        <taxon>Burkholderiales</taxon>
        <taxon>Alcaligenaceae</taxon>
        <taxon>Pollutimonas</taxon>
    </lineage>
</organism>
<gene>
    <name evidence="1" type="ORF">CKA81_05165</name>
</gene>
<evidence type="ECO:0000313" key="1">
    <source>
        <dbReference type="EMBL" id="QAA93293.1"/>
    </source>
</evidence>
<proteinExistence type="predicted"/>
<protein>
    <submittedName>
        <fullName evidence="1">Uncharacterized protein</fullName>
    </submittedName>
</protein>
<dbReference type="AlphaFoldDB" id="A0A410GAF5"/>
<reference evidence="1 2" key="1">
    <citation type="submission" date="2017-08" db="EMBL/GenBank/DDBJ databases">
        <authorList>
            <person name="Park S.-J."/>
            <person name="Kim H."/>
        </authorList>
    </citation>
    <scope>NUCLEOTIDE SEQUENCE [LARGE SCALE GENOMIC DNA]</scope>
    <source>
        <strain evidence="2">ye3</strain>
    </source>
</reference>
<dbReference type="KEGG" id="pus:CKA81_05165"/>
<accession>A0A410GAF5</accession>